<keyword evidence="2 4" id="KW-0238">DNA-binding</keyword>
<dbReference type="Proteomes" id="UP000196581">
    <property type="component" value="Unassembled WGS sequence"/>
</dbReference>
<dbReference type="PANTHER" id="PTHR30055">
    <property type="entry name" value="HTH-TYPE TRANSCRIPTIONAL REGULATOR RUTR"/>
    <property type="match status" value="1"/>
</dbReference>
<dbReference type="PROSITE" id="PS50977">
    <property type="entry name" value="HTH_TETR_2"/>
    <property type="match status" value="1"/>
</dbReference>
<evidence type="ECO:0000256" key="4">
    <source>
        <dbReference type="PROSITE-ProRule" id="PRU00335"/>
    </source>
</evidence>
<dbReference type="PRINTS" id="PR00455">
    <property type="entry name" value="HTHTETR"/>
</dbReference>
<dbReference type="SUPFAM" id="SSF46689">
    <property type="entry name" value="Homeodomain-like"/>
    <property type="match status" value="1"/>
</dbReference>
<dbReference type="Gene3D" id="1.10.357.10">
    <property type="entry name" value="Tetracycline Repressor, domain 2"/>
    <property type="match status" value="1"/>
</dbReference>
<proteinExistence type="predicted"/>
<reference evidence="7" key="1">
    <citation type="submission" date="2017-02" db="EMBL/GenBank/DDBJ databases">
        <authorList>
            <person name="Dridi B."/>
        </authorList>
    </citation>
    <scope>NUCLEOTIDE SEQUENCE [LARGE SCALE GENOMIC DNA]</scope>
    <source>
        <strain evidence="7">B Co 03.10</strain>
    </source>
</reference>
<protein>
    <submittedName>
        <fullName evidence="6">Transcriptional regulator, TetR family</fullName>
    </submittedName>
</protein>
<dbReference type="InterPro" id="IPR009057">
    <property type="entry name" value="Homeodomain-like_sf"/>
</dbReference>
<organism evidence="6 7">
    <name type="scientific">Brevibacterium yomogidense</name>
    <dbReference type="NCBI Taxonomy" id="946573"/>
    <lineage>
        <taxon>Bacteria</taxon>
        <taxon>Bacillati</taxon>
        <taxon>Actinomycetota</taxon>
        <taxon>Actinomycetes</taxon>
        <taxon>Micrococcales</taxon>
        <taxon>Brevibacteriaceae</taxon>
        <taxon>Brevibacterium</taxon>
    </lineage>
</organism>
<dbReference type="AlphaFoldDB" id="A0A1X6XIQ0"/>
<evidence type="ECO:0000313" key="6">
    <source>
        <dbReference type="EMBL" id="SLM99164.1"/>
    </source>
</evidence>
<evidence type="ECO:0000259" key="5">
    <source>
        <dbReference type="PROSITE" id="PS50977"/>
    </source>
</evidence>
<name>A0A1X6XIQ0_9MICO</name>
<dbReference type="InterPro" id="IPR001647">
    <property type="entry name" value="HTH_TetR"/>
</dbReference>
<accession>A0A1X6XIQ0</accession>
<feature type="DNA-binding region" description="H-T-H motif" evidence="4">
    <location>
        <begin position="38"/>
        <end position="57"/>
    </location>
</feature>
<keyword evidence="1" id="KW-0805">Transcription regulation</keyword>
<evidence type="ECO:0000256" key="3">
    <source>
        <dbReference type="ARBA" id="ARBA00023163"/>
    </source>
</evidence>
<sequence length="202" mass="22196">MVENSHEDAPHEGDLASVARIRQAALRLFATQGVSSTPLRAIAAEARVTVGLIPHHFGSKNGLRDGLERWIVAQFADALAQANAAAGEQGANAQERQAHVNAMLEQNPFIKDYMRREFLHPHPGGTLLKQLTELIADSVDDMRARGFASSSRDRTDQVVAAMVRQLGTLFLQPMVDQVIDVLPPSQKPFSTPELVVEMRRND</sequence>
<keyword evidence="3" id="KW-0804">Transcription</keyword>
<dbReference type="InterPro" id="IPR050109">
    <property type="entry name" value="HTH-type_TetR-like_transc_reg"/>
</dbReference>
<dbReference type="RefSeq" id="WP_087007899.1">
    <property type="nucleotide sequence ID" value="NZ_FWFF01000017.1"/>
</dbReference>
<dbReference type="GO" id="GO:0000976">
    <property type="term" value="F:transcription cis-regulatory region binding"/>
    <property type="evidence" value="ECO:0007669"/>
    <property type="project" value="TreeGrafter"/>
</dbReference>
<dbReference type="Pfam" id="PF00440">
    <property type="entry name" value="TetR_N"/>
    <property type="match status" value="1"/>
</dbReference>
<dbReference type="EMBL" id="FWFF01000017">
    <property type="protein sequence ID" value="SLM99164.1"/>
    <property type="molecule type" value="Genomic_DNA"/>
</dbReference>
<evidence type="ECO:0000256" key="2">
    <source>
        <dbReference type="ARBA" id="ARBA00023125"/>
    </source>
</evidence>
<dbReference type="PANTHER" id="PTHR30055:SF234">
    <property type="entry name" value="HTH-TYPE TRANSCRIPTIONAL REGULATOR BETI"/>
    <property type="match status" value="1"/>
</dbReference>
<gene>
    <name evidence="6" type="ORF">FM105_10425</name>
</gene>
<feature type="domain" description="HTH tetR-type" evidence="5">
    <location>
        <begin position="15"/>
        <end position="75"/>
    </location>
</feature>
<evidence type="ECO:0000313" key="7">
    <source>
        <dbReference type="Proteomes" id="UP000196581"/>
    </source>
</evidence>
<dbReference type="GO" id="GO:0003700">
    <property type="term" value="F:DNA-binding transcription factor activity"/>
    <property type="evidence" value="ECO:0007669"/>
    <property type="project" value="TreeGrafter"/>
</dbReference>
<evidence type="ECO:0000256" key="1">
    <source>
        <dbReference type="ARBA" id="ARBA00023015"/>
    </source>
</evidence>
<keyword evidence="7" id="KW-1185">Reference proteome</keyword>